<accession>A0ABP0JP18</accession>
<proteinExistence type="predicted"/>
<gene>
    <name evidence="2" type="ORF">CCMP2556_LOCUS12360</name>
</gene>
<organism evidence="2 3">
    <name type="scientific">Durusdinium trenchii</name>
    <dbReference type="NCBI Taxonomy" id="1381693"/>
    <lineage>
        <taxon>Eukaryota</taxon>
        <taxon>Sar</taxon>
        <taxon>Alveolata</taxon>
        <taxon>Dinophyceae</taxon>
        <taxon>Suessiales</taxon>
        <taxon>Symbiodiniaceae</taxon>
        <taxon>Durusdinium</taxon>
    </lineage>
</organism>
<keyword evidence="1" id="KW-0812">Transmembrane</keyword>
<keyword evidence="3" id="KW-1185">Reference proteome</keyword>
<reference evidence="2 3" key="1">
    <citation type="submission" date="2024-02" db="EMBL/GenBank/DDBJ databases">
        <authorList>
            <person name="Chen Y."/>
            <person name="Shah S."/>
            <person name="Dougan E. K."/>
            <person name="Thang M."/>
            <person name="Chan C."/>
        </authorList>
    </citation>
    <scope>NUCLEOTIDE SEQUENCE [LARGE SCALE GENOMIC DNA]</scope>
</reference>
<dbReference type="Proteomes" id="UP001642484">
    <property type="component" value="Unassembled WGS sequence"/>
</dbReference>
<feature type="transmembrane region" description="Helical" evidence="1">
    <location>
        <begin position="135"/>
        <end position="161"/>
    </location>
</feature>
<evidence type="ECO:0000256" key="1">
    <source>
        <dbReference type="SAM" id="Phobius"/>
    </source>
</evidence>
<name>A0ABP0JP18_9DINO</name>
<comment type="caution">
    <text evidence="2">The sequence shown here is derived from an EMBL/GenBank/DDBJ whole genome shotgun (WGS) entry which is preliminary data.</text>
</comment>
<keyword evidence="1" id="KW-0472">Membrane</keyword>
<protein>
    <submittedName>
        <fullName evidence="2">Uncharacterized protein</fullName>
    </submittedName>
</protein>
<dbReference type="EMBL" id="CAXAMN010006002">
    <property type="protein sequence ID" value="CAK9016103.1"/>
    <property type="molecule type" value="Genomic_DNA"/>
</dbReference>
<keyword evidence="1" id="KW-1133">Transmembrane helix</keyword>
<evidence type="ECO:0000313" key="3">
    <source>
        <dbReference type="Proteomes" id="UP001642484"/>
    </source>
</evidence>
<evidence type="ECO:0000313" key="2">
    <source>
        <dbReference type="EMBL" id="CAK9016103.1"/>
    </source>
</evidence>
<sequence length="179" mass="19805">MFGSWLTSLCESCSELLLHDGAEQQAYSAVCIVLLCNGSDRLVHPAADSKLERQEEPVSFEVGDYAILDGFTERTSLNGEPVELLRWDEEKQGWVVQSQIEDVKRLVSLQNIKPYPRRQATPAPKKDREFNIVSFLATILGTIIIGGTAIAVLGVLGLAFYKDWTGEYLLTLDGLPSTT</sequence>